<evidence type="ECO:0000313" key="2">
    <source>
        <dbReference type="EMBL" id="KAF9143730.1"/>
    </source>
</evidence>
<dbReference type="AlphaFoldDB" id="A0A9P5RUR8"/>
<dbReference type="EMBL" id="JAAAUQ010001049">
    <property type="protein sequence ID" value="KAF9143730.1"/>
    <property type="molecule type" value="Genomic_DNA"/>
</dbReference>
<keyword evidence="1" id="KW-0732">Signal</keyword>
<accession>A0A9P5RUR8</accession>
<keyword evidence="3" id="KW-1185">Reference proteome</keyword>
<name>A0A9P5RUR8_9FUNG</name>
<feature type="chain" id="PRO_5040226597" evidence="1">
    <location>
        <begin position="30"/>
        <end position="209"/>
    </location>
</feature>
<sequence length="209" mass="22254">MARTNNSRSNSSTTLAFSLFFLFLMVTQAYLVTAVPTTAAASSGRELVPGRYRIGKSGANDTEPPLISEVHTTGDIWTVERLPSDTKSIGSGDGAVAASTTAAYTLKQAHNGFLTVKEAGAAYGDRHLGLSHDLFRFNLENVATSVGEGSTTAESDKYRIFPFGDSTVSVQMVTDQGDVVLVSHPAEKEGFDLWTLVPVSKDDNGDSPE</sequence>
<reference evidence="2" key="1">
    <citation type="journal article" date="2020" name="Fungal Divers.">
        <title>Resolving the Mortierellaceae phylogeny through synthesis of multi-gene phylogenetics and phylogenomics.</title>
        <authorList>
            <person name="Vandepol N."/>
            <person name="Liber J."/>
            <person name="Desiro A."/>
            <person name="Na H."/>
            <person name="Kennedy M."/>
            <person name="Barry K."/>
            <person name="Grigoriev I.V."/>
            <person name="Miller A.N."/>
            <person name="O'Donnell K."/>
            <person name="Stajich J.E."/>
            <person name="Bonito G."/>
        </authorList>
    </citation>
    <scope>NUCLEOTIDE SEQUENCE</scope>
    <source>
        <strain evidence="2">NRRL 6426</strain>
    </source>
</reference>
<protein>
    <submittedName>
        <fullName evidence="2">Uncharacterized protein</fullName>
    </submittedName>
</protein>
<organism evidence="2 3">
    <name type="scientific">Linnemannia schmuckeri</name>
    <dbReference type="NCBI Taxonomy" id="64567"/>
    <lineage>
        <taxon>Eukaryota</taxon>
        <taxon>Fungi</taxon>
        <taxon>Fungi incertae sedis</taxon>
        <taxon>Mucoromycota</taxon>
        <taxon>Mortierellomycotina</taxon>
        <taxon>Mortierellomycetes</taxon>
        <taxon>Mortierellales</taxon>
        <taxon>Mortierellaceae</taxon>
        <taxon>Linnemannia</taxon>
    </lineage>
</organism>
<dbReference type="Proteomes" id="UP000748756">
    <property type="component" value="Unassembled WGS sequence"/>
</dbReference>
<evidence type="ECO:0000313" key="3">
    <source>
        <dbReference type="Proteomes" id="UP000748756"/>
    </source>
</evidence>
<proteinExistence type="predicted"/>
<feature type="signal peptide" evidence="1">
    <location>
        <begin position="1"/>
        <end position="29"/>
    </location>
</feature>
<comment type="caution">
    <text evidence="2">The sequence shown here is derived from an EMBL/GenBank/DDBJ whole genome shotgun (WGS) entry which is preliminary data.</text>
</comment>
<gene>
    <name evidence="2" type="ORF">BG015_000317</name>
</gene>
<evidence type="ECO:0000256" key="1">
    <source>
        <dbReference type="SAM" id="SignalP"/>
    </source>
</evidence>